<dbReference type="PANTHER" id="PTHR32108:SF10">
    <property type="entry name" value="G-PATCH DOMAIN-CONTAINING PROTEIN"/>
    <property type="match status" value="1"/>
</dbReference>
<feature type="region of interest" description="Disordered" evidence="1">
    <location>
        <begin position="65"/>
        <end position="88"/>
    </location>
</feature>
<evidence type="ECO:0000256" key="1">
    <source>
        <dbReference type="SAM" id="MobiDB-lite"/>
    </source>
</evidence>
<dbReference type="EMBL" id="AF146061">
    <property type="protein sequence ID" value="AAD38153.1"/>
    <property type="molecule type" value="Genomic_DNA"/>
</dbReference>
<proteinExistence type="predicted"/>
<organism evidence="2">
    <name type="scientific">Nicotiana tabacum</name>
    <name type="common">Common tobacco</name>
    <dbReference type="NCBI Taxonomy" id="4097"/>
    <lineage>
        <taxon>Eukaryota</taxon>
        <taxon>Viridiplantae</taxon>
        <taxon>Streptophyta</taxon>
        <taxon>Embryophyta</taxon>
        <taxon>Tracheophyta</taxon>
        <taxon>Spermatophyta</taxon>
        <taxon>Magnoliopsida</taxon>
        <taxon>eudicotyledons</taxon>
        <taxon>Gunneridae</taxon>
        <taxon>Pentapetalae</taxon>
        <taxon>asterids</taxon>
        <taxon>lamiids</taxon>
        <taxon>Solanales</taxon>
        <taxon>Solanaceae</taxon>
        <taxon>Nicotianoideae</taxon>
        <taxon>Nicotianeae</taxon>
        <taxon>Nicotiana</taxon>
    </lineage>
</organism>
<reference evidence="2" key="1">
    <citation type="journal article" date="2000" name="Genome">
        <title>TAS49--a dispersed repetitive sequence isolated from subtelomeric regions of Nicotiana tomentosiformis chromosomes.</title>
        <authorList>
            <person name="Horakova M."/>
            <person name="Fajkus J."/>
        </authorList>
    </citation>
    <scope>NUCLEOTIDE SEQUENCE</scope>
</reference>
<dbReference type="AlphaFoldDB" id="Q9XH33"/>
<sequence>MNKALQSGGISKNKEVGAVMVAQDPKYPLTYQILLTHISTLAIQLPIVLPPPTIPKTLNLHITISPPPARQNYPKPRPNFDRRPPRQYTPISEPIAQMYERLKVTGYVTPIPVVVVKNLSQWINPNKTCAYHSGVKGHTIEECRTLKDKIRC</sequence>
<accession>Q9XH33</accession>
<protein>
    <submittedName>
        <fullName evidence="2">Uncharacterized protein</fullName>
    </submittedName>
</protein>
<dbReference type="PANTHER" id="PTHR32108">
    <property type="entry name" value="DNA-DIRECTED RNA POLYMERASE SUBUNIT ALPHA"/>
    <property type="match status" value="1"/>
</dbReference>
<name>Q9XH33_TOBAC</name>
<evidence type="ECO:0000313" key="2">
    <source>
        <dbReference type="EMBL" id="AAD38153.1"/>
    </source>
</evidence>